<evidence type="ECO:0000256" key="1">
    <source>
        <dbReference type="SAM" id="Phobius"/>
    </source>
</evidence>
<name>A0A292Q760_9PEZI</name>
<keyword evidence="1" id="KW-0812">Transmembrane</keyword>
<dbReference type="AlphaFoldDB" id="A0A292Q760"/>
<sequence length="100" mass="11232">MLSRTKQERCDRVRRWSAVSCETYLPLDLFYGCARFAGAVVLGRSICSYLSDCAIRVGGCGYGTDISCLSFFLSFFSFLACLFTIFLFVQKRACSKVFPS</sequence>
<keyword evidence="3" id="KW-1185">Reference proteome</keyword>
<organism evidence="2 3">
    <name type="scientific">Tuber aestivum</name>
    <name type="common">summer truffle</name>
    <dbReference type="NCBI Taxonomy" id="59557"/>
    <lineage>
        <taxon>Eukaryota</taxon>
        <taxon>Fungi</taxon>
        <taxon>Dikarya</taxon>
        <taxon>Ascomycota</taxon>
        <taxon>Pezizomycotina</taxon>
        <taxon>Pezizomycetes</taxon>
        <taxon>Pezizales</taxon>
        <taxon>Tuberaceae</taxon>
        <taxon>Tuber</taxon>
    </lineage>
</organism>
<keyword evidence="1" id="KW-0472">Membrane</keyword>
<gene>
    <name evidence="2" type="ORF">GSTUAT00001070001</name>
</gene>
<keyword evidence="1" id="KW-1133">Transmembrane helix</keyword>
<feature type="transmembrane region" description="Helical" evidence="1">
    <location>
        <begin position="71"/>
        <end position="89"/>
    </location>
</feature>
<evidence type="ECO:0000313" key="3">
    <source>
        <dbReference type="Proteomes" id="UP001412239"/>
    </source>
</evidence>
<reference evidence="2" key="1">
    <citation type="submission" date="2015-10" db="EMBL/GenBank/DDBJ databases">
        <authorList>
            <person name="Regsiter A."/>
            <person name="william w."/>
        </authorList>
    </citation>
    <scope>NUCLEOTIDE SEQUENCE</scope>
    <source>
        <strain evidence="2">Montdore</strain>
    </source>
</reference>
<protein>
    <submittedName>
        <fullName evidence="2">Uncharacterized protein</fullName>
    </submittedName>
</protein>
<evidence type="ECO:0000313" key="2">
    <source>
        <dbReference type="EMBL" id="CUS14785.1"/>
    </source>
</evidence>
<dbReference type="EMBL" id="LN890955">
    <property type="protein sequence ID" value="CUS14785.1"/>
    <property type="molecule type" value="Genomic_DNA"/>
</dbReference>
<accession>A0A292Q760</accession>
<dbReference type="Proteomes" id="UP001412239">
    <property type="component" value="Unassembled WGS sequence"/>
</dbReference>
<proteinExistence type="predicted"/>